<dbReference type="Proteomes" id="UP000242818">
    <property type="component" value="Unassembled WGS sequence"/>
</dbReference>
<dbReference type="SUPFAM" id="SSF51206">
    <property type="entry name" value="cAMP-binding domain-like"/>
    <property type="match status" value="1"/>
</dbReference>
<keyword evidence="3" id="KW-1185">Reference proteome</keyword>
<dbReference type="EMBL" id="FMAR01000015">
    <property type="protein sequence ID" value="SCC57034.1"/>
    <property type="molecule type" value="Genomic_DNA"/>
</dbReference>
<sequence>MNDALLLRAAIERFTPFPDVEWAFFHEHLHAQEFKKEEYLCTEGEVEHYIYFIRSGLARAYFLKEGREYTLDFFFAHDFATAFTSFLEQRPAAIYLQALENTLTWKIHHDDLHKLYHSSAAAERIGRVIAEQQFMRRSRKELAWLSLTARERYLRLLASHQDMVSRISVKHLSSYLGIHPESLSRIRRQVTR</sequence>
<gene>
    <name evidence="2" type="ORF">GA0116948_11577</name>
</gene>
<proteinExistence type="predicted"/>
<organism evidence="2 3">
    <name type="scientific">Chitinophaga costaii</name>
    <dbReference type="NCBI Taxonomy" id="1335309"/>
    <lineage>
        <taxon>Bacteria</taxon>
        <taxon>Pseudomonadati</taxon>
        <taxon>Bacteroidota</taxon>
        <taxon>Chitinophagia</taxon>
        <taxon>Chitinophagales</taxon>
        <taxon>Chitinophagaceae</taxon>
        <taxon>Chitinophaga</taxon>
    </lineage>
</organism>
<keyword evidence="2" id="KW-0418">Kinase</keyword>
<dbReference type="AlphaFoldDB" id="A0A1C4FMI0"/>
<dbReference type="RefSeq" id="WP_089714597.1">
    <property type="nucleotide sequence ID" value="NZ_FMAR01000015.1"/>
</dbReference>
<keyword evidence="2" id="KW-0808">Transferase</keyword>
<dbReference type="CDD" id="cd00038">
    <property type="entry name" value="CAP_ED"/>
    <property type="match status" value="1"/>
</dbReference>
<feature type="domain" description="Cyclic nucleotide-binding" evidence="1">
    <location>
        <begin position="32"/>
        <end position="117"/>
    </location>
</feature>
<evidence type="ECO:0000259" key="1">
    <source>
        <dbReference type="Pfam" id="PF00027"/>
    </source>
</evidence>
<dbReference type="OrthoDB" id="663011at2"/>
<dbReference type="InterPro" id="IPR000595">
    <property type="entry name" value="cNMP-bd_dom"/>
</dbReference>
<dbReference type="InterPro" id="IPR018490">
    <property type="entry name" value="cNMP-bd_dom_sf"/>
</dbReference>
<protein>
    <submittedName>
        <fullName evidence="2">cAMP-binding domain of CRP or a regulatory subunit of cAMP-dependent protein kinases</fullName>
    </submittedName>
</protein>
<dbReference type="STRING" id="1335309.GA0116948_11577"/>
<evidence type="ECO:0000313" key="2">
    <source>
        <dbReference type="EMBL" id="SCC57034.1"/>
    </source>
</evidence>
<dbReference type="GO" id="GO:0016301">
    <property type="term" value="F:kinase activity"/>
    <property type="evidence" value="ECO:0007669"/>
    <property type="project" value="UniProtKB-KW"/>
</dbReference>
<reference evidence="2 3" key="1">
    <citation type="submission" date="2016-08" db="EMBL/GenBank/DDBJ databases">
        <authorList>
            <person name="Seilhamer J.J."/>
        </authorList>
    </citation>
    <scope>NUCLEOTIDE SEQUENCE [LARGE SCALE GENOMIC DNA]</scope>
    <source>
        <strain evidence="2 3">A37T2</strain>
    </source>
</reference>
<name>A0A1C4FMI0_9BACT</name>
<dbReference type="Gene3D" id="2.60.120.10">
    <property type="entry name" value="Jelly Rolls"/>
    <property type="match status" value="1"/>
</dbReference>
<dbReference type="InterPro" id="IPR014710">
    <property type="entry name" value="RmlC-like_jellyroll"/>
</dbReference>
<dbReference type="Pfam" id="PF00027">
    <property type="entry name" value="cNMP_binding"/>
    <property type="match status" value="1"/>
</dbReference>
<evidence type="ECO:0000313" key="3">
    <source>
        <dbReference type="Proteomes" id="UP000242818"/>
    </source>
</evidence>
<accession>A0A1C4FMI0</accession>